<dbReference type="AlphaFoldDB" id="A0A286E934"/>
<dbReference type="Proteomes" id="UP000219669">
    <property type="component" value="Unassembled WGS sequence"/>
</dbReference>
<evidence type="ECO:0000313" key="1">
    <source>
        <dbReference type="EMBL" id="SOD67412.1"/>
    </source>
</evidence>
<dbReference type="EMBL" id="OCNF01000006">
    <property type="protein sequence ID" value="SOD67412.1"/>
    <property type="molecule type" value="Genomic_DNA"/>
</dbReference>
<protein>
    <submittedName>
        <fullName evidence="1">Uncharacterized protein</fullName>
    </submittedName>
</protein>
<gene>
    <name evidence="1" type="ORF">SAMN02746062_00895</name>
</gene>
<proteinExistence type="predicted"/>
<keyword evidence="2" id="KW-1185">Reference proteome</keyword>
<organism evidence="1 2">
    <name type="scientific">Alysiella filiformis DSM 16848</name>
    <dbReference type="NCBI Taxonomy" id="1120981"/>
    <lineage>
        <taxon>Bacteria</taxon>
        <taxon>Pseudomonadati</taxon>
        <taxon>Pseudomonadota</taxon>
        <taxon>Betaproteobacteria</taxon>
        <taxon>Neisseriales</taxon>
        <taxon>Neisseriaceae</taxon>
        <taxon>Alysiella</taxon>
    </lineage>
</organism>
<reference evidence="1 2" key="1">
    <citation type="submission" date="2017-09" db="EMBL/GenBank/DDBJ databases">
        <authorList>
            <person name="Ehlers B."/>
            <person name="Leendertz F.H."/>
        </authorList>
    </citation>
    <scope>NUCLEOTIDE SEQUENCE [LARGE SCALE GENOMIC DNA]</scope>
    <source>
        <strain evidence="1 2">DSM 16848</strain>
    </source>
</reference>
<accession>A0A286E934</accession>
<name>A0A286E934_9NEIS</name>
<sequence>MQKVLGIVGIVGIKFKFNNLKIYLLGICWELIGNLFKNNILDNKLNKFNILKSMKTVIIRLNHHGFRLHFMLLAQFQVVENLVNNTFAYFLPSAISYSFLL</sequence>
<evidence type="ECO:0000313" key="2">
    <source>
        <dbReference type="Proteomes" id="UP000219669"/>
    </source>
</evidence>